<feature type="compositionally biased region" description="Polar residues" evidence="8">
    <location>
        <begin position="78"/>
        <end position="129"/>
    </location>
</feature>
<reference evidence="10 11" key="1">
    <citation type="submission" date="2019-06" db="EMBL/GenBank/DDBJ databases">
        <title>Genome Sequence of the Brown Rot Fungal Pathogen Monilinia laxa.</title>
        <authorList>
            <person name="De Miccolis Angelini R.M."/>
            <person name="Landi L."/>
            <person name="Abate D."/>
            <person name="Pollastro S."/>
            <person name="Romanazzi G."/>
            <person name="Faretra F."/>
        </authorList>
    </citation>
    <scope>NUCLEOTIDE SEQUENCE [LARGE SCALE GENOMIC DNA]</scope>
    <source>
        <strain evidence="10 11">Mlax316</strain>
    </source>
</reference>
<keyword evidence="6" id="KW-0539">Nucleus</keyword>
<dbReference type="PROSITE" id="PS00028">
    <property type="entry name" value="ZINC_FINGER_C2H2_1"/>
    <property type="match status" value="1"/>
</dbReference>
<dbReference type="GO" id="GO:0000978">
    <property type="term" value="F:RNA polymerase II cis-regulatory region sequence-specific DNA binding"/>
    <property type="evidence" value="ECO:0007669"/>
    <property type="project" value="InterPro"/>
</dbReference>
<keyword evidence="4 7" id="KW-0863">Zinc-finger</keyword>
<feature type="compositionally biased region" description="Low complexity" evidence="8">
    <location>
        <begin position="309"/>
        <end position="324"/>
    </location>
</feature>
<feature type="compositionally biased region" description="Basic residues" evidence="8">
    <location>
        <begin position="287"/>
        <end position="296"/>
    </location>
</feature>
<dbReference type="Proteomes" id="UP000326757">
    <property type="component" value="Unassembled WGS sequence"/>
</dbReference>
<feature type="region of interest" description="Disordered" evidence="8">
    <location>
        <begin position="1"/>
        <end position="143"/>
    </location>
</feature>
<evidence type="ECO:0000256" key="5">
    <source>
        <dbReference type="ARBA" id="ARBA00022833"/>
    </source>
</evidence>
<dbReference type="InterPro" id="IPR007219">
    <property type="entry name" value="XnlR_reg_dom"/>
</dbReference>
<dbReference type="InterPro" id="IPR051059">
    <property type="entry name" value="VerF-like"/>
</dbReference>
<evidence type="ECO:0000256" key="8">
    <source>
        <dbReference type="SAM" id="MobiDB-lite"/>
    </source>
</evidence>
<dbReference type="Gene3D" id="3.30.160.60">
    <property type="entry name" value="Classic Zinc Finger"/>
    <property type="match status" value="2"/>
</dbReference>
<dbReference type="CDD" id="cd12148">
    <property type="entry name" value="fungal_TF_MHR"/>
    <property type="match status" value="1"/>
</dbReference>
<dbReference type="InterPro" id="IPR036236">
    <property type="entry name" value="Znf_C2H2_sf"/>
</dbReference>
<evidence type="ECO:0000256" key="6">
    <source>
        <dbReference type="ARBA" id="ARBA00023242"/>
    </source>
</evidence>
<keyword evidence="2" id="KW-0479">Metal-binding</keyword>
<keyword evidence="11" id="KW-1185">Reference proteome</keyword>
<accession>A0A5N6KDG2</accession>
<feature type="compositionally biased region" description="Low complexity" evidence="8">
    <location>
        <begin position="45"/>
        <end position="77"/>
    </location>
</feature>
<dbReference type="GO" id="GO:0005634">
    <property type="term" value="C:nucleus"/>
    <property type="evidence" value="ECO:0007669"/>
    <property type="project" value="UniProtKB-SubCell"/>
</dbReference>
<feature type="region of interest" description="Disordered" evidence="8">
    <location>
        <begin position="177"/>
        <end position="206"/>
    </location>
</feature>
<dbReference type="PROSITE" id="PS50157">
    <property type="entry name" value="ZINC_FINGER_C2H2_2"/>
    <property type="match status" value="1"/>
</dbReference>
<feature type="region of interest" description="Disordered" evidence="8">
    <location>
        <begin position="788"/>
        <end position="808"/>
    </location>
</feature>
<evidence type="ECO:0000313" key="11">
    <source>
        <dbReference type="Proteomes" id="UP000326757"/>
    </source>
</evidence>
<dbReference type="EMBL" id="VIGI01000004">
    <property type="protein sequence ID" value="KAB8301427.1"/>
    <property type="molecule type" value="Genomic_DNA"/>
</dbReference>
<evidence type="ECO:0000256" key="3">
    <source>
        <dbReference type="ARBA" id="ARBA00022737"/>
    </source>
</evidence>
<evidence type="ECO:0000259" key="9">
    <source>
        <dbReference type="PROSITE" id="PS50157"/>
    </source>
</evidence>
<dbReference type="AlphaFoldDB" id="A0A5N6KDG2"/>
<keyword evidence="3" id="KW-0677">Repeat</keyword>
<proteinExistence type="predicted"/>
<feature type="region of interest" description="Disordered" evidence="8">
    <location>
        <begin position="274"/>
        <end position="328"/>
    </location>
</feature>
<evidence type="ECO:0000256" key="4">
    <source>
        <dbReference type="ARBA" id="ARBA00022771"/>
    </source>
</evidence>
<dbReference type="Pfam" id="PF04082">
    <property type="entry name" value="Fungal_trans"/>
    <property type="match status" value="1"/>
</dbReference>
<dbReference type="GO" id="GO:0006351">
    <property type="term" value="P:DNA-templated transcription"/>
    <property type="evidence" value="ECO:0007669"/>
    <property type="project" value="InterPro"/>
</dbReference>
<sequence length="1166" mass="130223">MDNAQYHSNAMSNGNSPYSPLPGISPHQLQHNSNLPPHTLPPLQPQQHAAMQQQQQQQQQSWSAPHTPRTPGTPNTPGSASLGYSQVGAQSRPPQMMYGNSYQQQPPQHQYRTSASMMPQSSTALSHNQPIAPAPATSRGPPLRPMPASNVPQHLSMHPAYPQSNMLQQLAEEPPTHVVGSQGRRGILPSAPGRPQVTATGPGSTKNAMIPAKDADGKFPCPHCTKTYLHAKHLKRHLLRHTGDRPYMCVLCRDTFSRSDILKRHFQKCSIRRGNPTGASHLSHAQAHLKKSHPGPKAHQPMAPESDLMAGMNGMNGMPNDGSMHPFGMTKLRKLRTTFSDSATPITETEEAWLDLLQAVRVDQVFDQGYGGGMPSTMSSAMNPAMAFSMPNGQNGHSYSQSYDFASQGNTANLHAQSTEGMSTVSNGRPPMPVYAGANASQHSILDWPHMMQSNGQNNFMTPYNSNHLANQQMQIKQEPYNSNLPNSQMQIKQESSNHGLFTGVYPGASDLPGPDFSNWNIPAPNEPLQQISSQLLNFCLTTHPQLNARSQEIRKFLSADNIKHFLEQFSNFQGHFPIIHMPTFRITDTYEGLLLGMICIGAVYSDRMTSVQVREMMEVVKMVVESNSQVYAVISRASTGDYASESIGSSKSEIEQIAAIFMMQVLFTWHGTPLQREKARREFPLVVSLARRAGLTQPMTSNPFSVLHQNHVNVDAFVAANFDWNAWVEQEKRSRLLYMIFLLDSALVIFFNIAPSFDALEIRLPLPADDAAWEARTSAECADALGLNGPAVSAQKNPEGNRRRKQPEMHTVLKTLMHHSYDMQTGATNLFSKFVLVHALHVQLWTAQKQVSQESGQITASLNSGTNTPLSQNDWVVRSGDQNGSGAPSANNSGRATPVDGQSHQLLKSVTTAFEKWKKAWDEDITVQYPPGSSYPRRFGFCRDGAHFYWLQKCMLSQKLDWQMPSDQRFTHVIQLLKFAKRWASTDTSKRGEEPGSISDIDKDFGVANLTLDMAQLFRPVNAKIDSPVQGTVFIALHGRCCISFDTFSSFRQRRDPRDYTFLRKVCVDLYIFALHLAAKGWEDWLHCNFCVLGDFTLFAFRCSSFNRTLSHCRLCYDGCLEEDEMSFGRDDEKYLRLFGWKERGLAFAHAKNKRRKTYLNFTRT</sequence>
<evidence type="ECO:0000256" key="7">
    <source>
        <dbReference type="PROSITE-ProRule" id="PRU00042"/>
    </source>
</evidence>
<dbReference type="GO" id="GO:0008270">
    <property type="term" value="F:zinc ion binding"/>
    <property type="evidence" value="ECO:0007669"/>
    <property type="project" value="UniProtKB-KW"/>
</dbReference>
<feature type="domain" description="C2H2-type" evidence="9">
    <location>
        <begin position="219"/>
        <end position="246"/>
    </location>
</feature>
<gene>
    <name evidence="10" type="ORF">EYC80_003294</name>
</gene>
<dbReference type="GO" id="GO:0000785">
    <property type="term" value="C:chromatin"/>
    <property type="evidence" value="ECO:0007669"/>
    <property type="project" value="TreeGrafter"/>
</dbReference>
<organism evidence="10 11">
    <name type="scientific">Monilinia laxa</name>
    <name type="common">Brown rot fungus</name>
    <name type="synonym">Sclerotinia laxa</name>
    <dbReference type="NCBI Taxonomy" id="61186"/>
    <lineage>
        <taxon>Eukaryota</taxon>
        <taxon>Fungi</taxon>
        <taxon>Dikarya</taxon>
        <taxon>Ascomycota</taxon>
        <taxon>Pezizomycotina</taxon>
        <taxon>Leotiomycetes</taxon>
        <taxon>Helotiales</taxon>
        <taxon>Sclerotiniaceae</taxon>
        <taxon>Monilinia</taxon>
    </lineage>
</organism>
<dbReference type="SMART" id="SM00355">
    <property type="entry name" value="ZnF_C2H2"/>
    <property type="match status" value="2"/>
</dbReference>
<comment type="caution">
    <text evidence="10">The sequence shown here is derived from an EMBL/GenBank/DDBJ whole genome shotgun (WGS) entry which is preliminary data.</text>
</comment>
<evidence type="ECO:0000256" key="2">
    <source>
        <dbReference type="ARBA" id="ARBA00022723"/>
    </source>
</evidence>
<dbReference type="InterPro" id="IPR013087">
    <property type="entry name" value="Znf_C2H2_type"/>
</dbReference>
<dbReference type="OrthoDB" id="9439903at2759"/>
<dbReference type="PANTHER" id="PTHR40626:SF12">
    <property type="entry name" value="RFEC"/>
    <property type="match status" value="1"/>
</dbReference>
<protein>
    <recommendedName>
        <fullName evidence="9">C2H2-type domain-containing protein</fullName>
    </recommendedName>
</protein>
<keyword evidence="5" id="KW-0862">Zinc</keyword>
<evidence type="ECO:0000256" key="1">
    <source>
        <dbReference type="ARBA" id="ARBA00004123"/>
    </source>
</evidence>
<evidence type="ECO:0000313" key="10">
    <source>
        <dbReference type="EMBL" id="KAB8301427.1"/>
    </source>
</evidence>
<comment type="subcellular location">
    <subcellularLocation>
        <location evidence="1">Nucleus</location>
    </subcellularLocation>
</comment>
<dbReference type="SUPFAM" id="SSF57667">
    <property type="entry name" value="beta-beta-alpha zinc fingers"/>
    <property type="match status" value="1"/>
</dbReference>
<feature type="compositionally biased region" description="Polar residues" evidence="8">
    <location>
        <begin position="197"/>
        <end position="206"/>
    </location>
</feature>
<feature type="region of interest" description="Disordered" evidence="8">
    <location>
        <begin position="861"/>
        <end position="903"/>
    </location>
</feature>
<name>A0A5N6KDG2_MONLA</name>
<feature type="compositionally biased region" description="Polar residues" evidence="8">
    <location>
        <begin position="1"/>
        <end position="18"/>
    </location>
</feature>
<dbReference type="PANTHER" id="PTHR40626">
    <property type="entry name" value="MIP31509P"/>
    <property type="match status" value="1"/>
</dbReference>
<dbReference type="GO" id="GO:0000981">
    <property type="term" value="F:DNA-binding transcription factor activity, RNA polymerase II-specific"/>
    <property type="evidence" value="ECO:0007669"/>
    <property type="project" value="InterPro"/>
</dbReference>